<dbReference type="SUPFAM" id="SSF52540">
    <property type="entry name" value="P-loop containing nucleoside triphosphate hydrolases"/>
    <property type="match status" value="1"/>
</dbReference>
<keyword evidence="2" id="KW-0813">Transport</keyword>
<dbReference type="EMBL" id="AP014704">
    <property type="protein sequence ID" value="BAQ45221.1"/>
    <property type="molecule type" value="Genomic_DNA"/>
</dbReference>
<dbReference type="PROSITE" id="PS50893">
    <property type="entry name" value="ABC_TRANSPORTER_2"/>
    <property type="match status" value="1"/>
</dbReference>
<organism evidence="7 8">
    <name type="scientific">Methylobacterium aquaticum</name>
    <dbReference type="NCBI Taxonomy" id="270351"/>
    <lineage>
        <taxon>Bacteria</taxon>
        <taxon>Pseudomonadati</taxon>
        <taxon>Pseudomonadota</taxon>
        <taxon>Alphaproteobacteria</taxon>
        <taxon>Hyphomicrobiales</taxon>
        <taxon>Methylobacteriaceae</taxon>
        <taxon>Methylobacterium</taxon>
    </lineage>
</organism>
<dbReference type="GO" id="GO:0016887">
    <property type="term" value="F:ATP hydrolysis activity"/>
    <property type="evidence" value="ECO:0007669"/>
    <property type="project" value="InterPro"/>
</dbReference>
<reference evidence="8" key="2">
    <citation type="submission" date="2015-01" db="EMBL/GenBank/DDBJ databases">
        <title>Complete genome sequence of Methylobacterium aquaticum strain 22A.</title>
        <authorList>
            <person name="Tani A."/>
            <person name="Ogura Y."/>
            <person name="Hayashi T."/>
        </authorList>
    </citation>
    <scope>NUCLEOTIDE SEQUENCE [LARGE SCALE GENOMIC DNA]</scope>
    <source>
        <strain evidence="8">MA-22A</strain>
    </source>
</reference>
<evidence type="ECO:0000313" key="8">
    <source>
        <dbReference type="Proteomes" id="UP000061432"/>
    </source>
</evidence>
<evidence type="ECO:0000256" key="4">
    <source>
        <dbReference type="ARBA" id="ARBA00022840"/>
    </source>
</evidence>
<name>A0A0C6EYF1_9HYPH</name>
<dbReference type="InterPro" id="IPR017871">
    <property type="entry name" value="ABC_transporter-like_CS"/>
</dbReference>
<keyword evidence="3" id="KW-0547">Nucleotide-binding</keyword>
<dbReference type="OrthoDB" id="9806149at2"/>
<dbReference type="SMART" id="SM00382">
    <property type="entry name" value="AAA"/>
    <property type="match status" value="1"/>
</dbReference>
<accession>A0A0C6EYF1</accession>
<dbReference type="InterPro" id="IPR003439">
    <property type="entry name" value="ABC_transporter-like_ATP-bd"/>
</dbReference>
<comment type="similarity">
    <text evidence="1">Belongs to the ABC transporter superfamily.</text>
</comment>
<dbReference type="GO" id="GO:0015807">
    <property type="term" value="P:L-amino acid transport"/>
    <property type="evidence" value="ECO:0007669"/>
    <property type="project" value="TreeGrafter"/>
</dbReference>
<dbReference type="Proteomes" id="UP000061432">
    <property type="component" value="Chromosome"/>
</dbReference>
<gene>
    <name evidence="7" type="primary">livF</name>
    <name evidence="7" type="ORF">Maq22A_c09645</name>
</gene>
<dbReference type="CDD" id="cd03224">
    <property type="entry name" value="ABC_TM1139_LivF_branched"/>
    <property type="match status" value="1"/>
</dbReference>
<dbReference type="InterPro" id="IPR052156">
    <property type="entry name" value="BCAA_Transport_ATP-bd_LivF"/>
</dbReference>
<keyword evidence="4 7" id="KW-0067">ATP-binding</keyword>
<dbReference type="GO" id="GO:0015658">
    <property type="term" value="F:branched-chain amino acid transmembrane transporter activity"/>
    <property type="evidence" value="ECO:0007669"/>
    <property type="project" value="InterPro"/>
</dbReference>
<dbReference type="GO" id="GO:0005524">
    <property type="term" value="F:ATP binding"/>
    <property type="evidence" value="ECO:0007669"/>
    <property type="project" value="UniProtKB-KW"/>
</dbReference>
<dbReference type="KEGG" id="maqu:Maq22A_c09645"/>
<evidence type="ECO:0000256" key="2">
    <source>
        <dbReference type="ARBA" id="ARBA00022448"/>
    </source>
</evidence>
<dbReference type="InterPro" id="IPR027417">
    <property type="entry name" value="P-loop_NTPase"/>
</dbReference>
<dbReference type="PROSITE" id="PS00211">
    <property type="entry name" value="ABC_TRANSPORTER_1"/>
    <property type="match status" value="1"/>
</dbReference>
<feature type="domain" description="ABC transporter" evidence="6">
    <location>
        <begin position="25"/>
        <end position="257"/>
    </location>
</feature>
<evidence type="ECO:0000259" key="6">
    <source>
        <dbReference type="PROSITE" id="PS50893"/>
    </source>
</evidence>
<dbReference type="AlphaFoldDB" id="A0A0C6EYF1"/>
<dbReference type="InterPro" id="IPR030660">
    <property type="entry name" value="ABC_branched_ATPase_LivF/BraG"/>
</dbReference>
<evidence type="ECO:0000256" key="1">
    <source>
        <dbReference type="ARBA" id="ARBA00005417"/>
    </source>
</evidence>
<dbReference type="PATRIC" id="fig|270351.10.peg.1852"/>
<reference evidence="7 8" key="1">
    <citation type="journal article" date="2015" name="Genome Announc.">
        <title>Complete Genome Sequence of Methylobacterium aquaticum Strain 22A, Isolated from Racomitrium japonicum Moss.</title>
        <authorList>
            <person name="Tani A."/>
            <person name="Ogura Y."/>
            <person name="Hayashi T."/>
            <person name="Kimbara K."/>
        </authorList>
    </citation>
    <scope>NUCLEOTIDE SEQUENCE [LARGE SCALE GENOMIC DNA]</scope>
    <source>
        <strain evidence="7 8">MA-22A</strain>
    </source>
</reference>
<dbReference type="Gene3D" id="3.40.50.300">
    <property type="entry name" value="P-loop containing nucleotide triphosphate hydrolases"/>
    <property type="match status" value="1"/>
</dbReference>
<dbReference type="PANTHER" id="PTHR43820">
    <property type="entry name" value="HIGH-AFFINITY BRANCHED-CHAIN AMINO ACID TRANSPORT ATP-BINDING PROTEIN LIVF"/>
    <property type="match status" value="1"/>
</dbReference>
<dbReference type="InterPro" id="IPR003593">
    <property type="entry name" value="AAA+_ATPase"/>
</dbReference>
<proteinExistence type="inferred from homology"/>
<sequence length="260" mass="28331">MSVAGINVLQDETRARAAGTRAPLLTVRGVKTYYGNIIALKGVDLDVNEGEIVTLIGANGAGKSTLMMTIFGSPRAREGTITYAGRDITKMPTHEIARLNLAQSPEGRRIFPRMTVYENLQMGAAVNGGAHFEQDLERVCGMFPRLKERLYQRGGTMSGGEQQMLAIARALMSRPRLLLLDEPSLGLAPLIVKQIFSAIKELNERDGMTVFLVEQNAYHALKLAHRGYVMVTGTITMSGTGKQLLDDPSVKAAYLEGGRH</sequence>
<keyword evidence="5" id="KW-0029">Amino-acid transport</keyword>
<dbReference type="Pfam" id="PF00005">
    <property type="entry name" value="ABC_tran"/>
    <property type="match status" value="1"/>
</dbReference>
<dbReference type="RefSeq" id="WP_060846585.1">
    <property type="nucleotide sequence ID" value="NZ_AP014704.1"/>
</dbReference>
<evidence type="ECO:0000256" key="5">
    <source>
        <dbReference type="ARBA" id="ARBA00022970"/>
    </source>
</evidence>
<protein>
    <submittedName>
        <fullName evidence="7">ABC transporter ATP-binding protein</fullName>
    </submittedName>
</protein>
<evidence type="ECO:0000256" key="3">
    <source>
        <dbReference type="ARBA" id="ARBA00022741"/>
    </source>
</evidence>
<dbReference type="STRING" id="270351.Maq22A_c09645"/>
<dbReference type="PIRSF" id="PIRSF039137">
    <property type="entry name" value="ABC_branched_ATPase"/>
    <property type="match status" value="1"/>
</dbReference>
<evidence type="ECO:0000313" key="7">
    <source>
        <dbReference type="EMBL" id="BAQ45221.1"/>
    </source>
</evidence>
<dbReference type="PANTHER" id="PTHR43820:SF4">
    <property type="entry name" value="HIGH-AFFINITY BRANCHED-CHAIN AMINO ACID TRANSPORT ATP-BINDING PROTEIN LIVF"/>
    <property type="match status" value="1"/>
</dbReference>